<organism evidence="3 4">
    <name type="scientific">Actinosynnema pretiosum</name>
    <dbReference type="NCBI Taxonomy" id="42197"/>
    <lineage>
        <taxon>Bacteria</taxon>
        <taxon>Bacillati</taxon>
        <taxon>Actinomycetota</taxon>
        <taxon>Actinomycetes</taxon>
        <taxon>Pseudonocardiales</taxon>
        <taxon>Pseudonocardiaceae</taxon>
        <taxon>Actinosynnema</taxon>
    </lineage>
</organism>
<dbReference type="KEGG" id="apre:CNX65_28660"/>
<dbReference type="Gene3D" id="3.40.50.720">
    <property type="entry name" value="NAD(P)-binding Rossmann-like Domain"/>
    <property type="match status" value="1"/>
</dbReference>
<dbReference type="InterPro" id="IPR002347">
    <property type="entry name" value="SDR_fam"/>
</dbReference>
<proteinExistence type="inferred from homology"/>
<keyword evidence="2" id="KW-0560">Oxidoreductase</keyword>
<protein>
    <submittedName>
        <fullName evidence="3">Short-chain dehydrogenase</fullName>
    </submittedName>
</protein>
<dbReference type="Pfam" id="PF13561">
    <property type="entry name" value="adh_short_C2"/>
    <property type="match status" value="1"/>
</dbReference>
<dbReference type="PRINTS" id="PR00080">
    <property type="entry name" value="SDRFAMILY"/>
</dbReference>
<sequence length="262" mass="27149">MIDTVPHTAIVTGANQGIGAAVATALAARGVQVLAAYFRFTPLPDPGLPDRYAADRESDATAVVRAIEAAGGRVLAVEADLADPQTPARLFDTAERELGPVDVLVNNASAWVQDTFLAAGLDQFGRTTAPVSAETFDAQFAVDARASALLIAEFARRHLARGADWGRIVGLTSGGPGGFPSEVTYGAAKAALDNYTMAAAVELAPHGVTANCVKPPATDTGWVNDAVRASTRVAEPHEVAEVVAFLCSEEAKLVTGNVVTLR</sequence>
<gene>
    <name evidence="3" type="ORF">CNX65_28660</name>
</gene>
<dbReference type="RefSeq" id="WP_096496529.1">
    <property type="nucleotide sequence ID" value="NZ_CP023445.1"/>
</dbReference>
<dbReference type="PRINTS" id="PR00081">
    <property type="entry name" value="GDHRDH"/>
</dbReference>
<dbReference type="InterPro" id="IPR036291">
    <property type="entry name" value="NAD(P)-bd_dom_sf"/>
</dbReference>
<keyword evidence="4" id="KW-1185">Reference proteome</keyword>
<dbReference type="CDD" id="cd05233">
    <property type="entry name" value="SDR_c"/>
    <property type="match status" value="1"/>
</dbReference>
<dbReference type="PANTHER" id="PTHR43639:SF1">
    <property type="entry name" value="SHORT-CHAIN DEHYDROGENASE_REDUCTASE FAMILY PROTEIN"/>
    <property type="match status" value="1"/>
</dbReference>
<evidence type="ECO:0000313" key="4">
    <source>
        <dbReference type="Proteomes" id="UP000218505"/>
    </source>
</evidence>
<accession>A0A290ZCK6</accession>
<reference evidence="3" key="1">
    <citation type="submission" date="2017-09" db="EMBL/GenBank/DDBJ databases">
        <title>Complete Genome Sequence of ansamitocin-producing Bacterium Actinosynnema pretiosum X47.</title>
        <authorList>
            <person name="Cao G."/>
            <person name="Zong G."/>
            <person name="Zhong C."/>
            <person name="Fu J."/>
        </authorList>
    </citation>
    <scope>NUCLEOTIDE SEQUENCE [LARGE SCALE GENOMIC DNA]</scope>
    <source>
        <strain evidence="3">X47</strain>
    </source>
</reference>
<dbReference type="GO" id="GO:0016491">
    <property type="term" value="F:oxidoreductase activity"/>
    <property type="evidence" value="ECO:0007669"/>
    <property type="project" value="UniProtKB-KW"/>
</dbReference>
<evidence type="ECO:0000256" key="2">
    <source>
        <dbReference type="ARBA" id="ARBA00023002"/>
    </source>
</evidence>
<evidence type="ECO:0000256" key="1">
    <source>
        <dbReference type="ARBA" id="ARBA00006484"/>
    </source>
</evidence>
<dbReference type="EMBL" id="CP023445">
    <property type="protein sequence ID" value="ATE56770.1"/>
    <property type="molecule type" value="Genomic_DNA"/>
</dbReference>
<comment type="similarity">
    <text evidence="1">Belongs to the short-chain dehydrogenases/reductases (SDR) family.</text>
</comment>
<evidence type="ECO:0000313" key="3">
    <source>
        <dbReference type="EMBL" id="ATE56770.1"/>
    </source>
</evidence>
<dbReference type="PANTHER" id="PTHR43639">
    <property type="entry name" value="OXIDOREDUCTASE, SHORT-CHAIN DEHYDROGENASE/REDUCTASE FAMILY (AFU_ORTHOLOGUE AFUA_5G02870)"/>
    <property type="match status" value="1"/>
</dbReference>
<dbReference type="SUPFAM" id="SSF51735">
    <property type="entry name" value="NAD(P)-binding Rossmann-fold domains"/>
    <property type="match status" value="1"/>
</dbReference>
<dbReference type="AlphaFoldDB" id="A0A290ZCK6"/>
<dbReference type="Proteomes" id="UP000218505">
    <property type="component" value="Chromosome"/>
</dbReference>
<name>A0A290ZCK6_9PSEU</name>